<accession>A0ABN4W8Q2</accession>
<reference evidence="1 2" key="1">
    <citation type="journal article" date="2017" name="J. Biotechnol.">
        <title>The complete genome sequence of Streptomyces autolyticus CGMCC 0516, the producer of geldanamycin, autolytimycin, reblastatin and elaiophylin.</title>
        <authorList>
            <person name="Yin M."/>
            <person name="Jiang M."/>
            <person name="Ren Z."/>
            <person name="Dong Y."/>
            <person name="Lu T."/>
        </authorList>
    </citation>
    <scope>NUCLEOTIDE SEQUENCE [LARGE SCALE GENOMIC DNA]</scope>
    <source>
        <strain evidence="1 2">CGMCC0516</strain>
    </source>
</reference>
<dbReference type="Proteomes" id="UP000187851">
    <property type="component" value="Chromosome"/>
</dbReference>
<organism evidence="1 2">
    <name type="scientific">Streptomyces autolyticus</name>
    <dbReference type="NCBI Taxonomy" id="75293"/>
    <lineage>
        <taxon>Bacteria</taxon>
        <taxon>Bacillati</taxon>
        <taxon>Actinomycetota</taxon>
        <taxon>Actinomycetes</taxon>
        <taxon>Kitasatosporales</taxon>
        <taxon>Streptomycetaceae</taxon>
        <taxon>Streptomyces</taxon>
    </lineage>
</organism>
<sequence>MVRALSHAEGGLGLALGLVAMSCSITFFPQGIEVSDDSGVVRRVLESMVKSDDEIRMIRGKRPEFIEPRCPCAEHDTSAKVRLPEHR</sequence>
<keyword evidence="2" id="KW-1185">Reference proteome</keyword>
<evidence type="ECO:0000313" key="1">
    <source>
        <dbReference type="EMBL" id="AQA13673.1"/>
    </source>
</evidence>
<dbReference type="EMBL" id="CP019458">
    <property type="protein sequence ID" value="AQA13673.1"/>
    <property type="molecule type" value="Genomic_DNA"/>
</dbReference>
<name>A0ABN4W8Q2_9ACTN</name>
<protein>
    <submittedName>
        <fullName evidence="1">Uncharacterized protein</fullName>
    </submittedName>
</protein>
<gene>
    <name evidence="1" type="ORF">BV401_27840</name>
</gene>
<evidence type="ECO:0000313" key="2">
    <source>
        <dbReference type="Proteomes" id="UP000187851"/>
    </source>
</evidence>
<proteinExistence type="predicted"/>
<dbReference type="PROSITE" id="PS51257">
    <property type="entry name" value="PROKAR_LIPOPROTEIN"/>
    <property type="match status" value="1"/>
</dbReference>